<accession>A0A4Y7U0B9</accession>
<feature type="compositionally biased region" description="Low complexity" evidence="1">
    <location>
        <begin position="50"/>
        <end position="70"/>
    </location>
</feature>
<feature type="transmembrane region" description="Helical" evidence="2">
    <location>
        <begin position="478"/>
        <end position="500"/>
    </location>
</feature>
<reference evidence="3 4" key="1">
    <citation type="journal article" date="2019" name="Nat. Ecol. Evol.">
        <title>Megaphylogeny resolves global patterns of mushroom evolution.</title>
        <authorList>
            <person name="Varga T."/>
            <person name="Krizsan K."/>
            <person name="Foldi C."/>
            <person name="Dima B."/>
            <person name="Sanchez-Garcia M."/>
            <person name="Sanchez-Ramirez S."/>
            <person name="Szollosi G.J."/>
            <person name="Szarkandi J.G."/>
            <person name="Papp V."/>
            <person name="Albert L."/>
            <person name="Andreopoulos W."/>
            <person name="Angelini C."/>
            <person name="Antonin V."/>
            <person name="Barry K.W."/>
            <person name="Bougher N.L."/>
            <person name="Buchanan P."/>
            <person name="Buyck B."/>
            <person name="Bense V."/>
            <person name="Catcheside P."/>
            <person name="Chovatia M."/>
            <person name="Cooper J."/>
            <person name="Damon W."/>
            <person name="Desjardin D."/>
            <person name="Finy P."/>
            <person name="Geml J."/>
            <person name="Haridas S."/>
            <person name="Hughes K."/>
            <person name="Justo A."/>
            <person name="Karasinski D."/>
            <person name="Kautmanova I."/>
            <person name="Kiss B."/>
            <person name="Kocsube S."/>
            <person name="Kotiranta H."/>
            <person name="LaButti K.M."/>
            <person name="Lechner B.E."/>
            <person name="Liimatainen K."/>
            <person name="Lipzen A."/>
            <person name="Lukacs Z."/>
            <person name="Mihaltcheva S."/>
            <person name="Morgado L.N."/>
            <person name="Niskanen T."/>
            <person name="Noordeloos M.E."/>
            <person name="Ohm R.A."/>
            <person name="Ortiz-Santana B."/>
            <person name="Ovrebo C."/>
            <person name="Racz N."/>
            <person name="Riley R."/>
            <person name="Savchenko A."/>
            <person name="Shiryaev A."/>
            <person name="Soop K."/>
            <person name="Spirin V."/>
            <person name="Szebenyi C."/>
            <person name="Tomsovsky M."/>
            <person name="Tulloss R.E."/>
            <person name="Uehling J."/>
            <person name="Grigoriev I.V."/>
            <person name="Vagvolgyi C."/>
            <person name="Papp T."/>
            <person name="Martin F.M."/>
            <person name="Miettinen O."/>
            <person name="Hibbett D.S."/>
            <person name="Nagy L.G."/>
        </authorList>
    </citation>
    <scope>NUCLEOTIDE SEQUENCE [LARGE SCALE GENOMIC DNA]</scope>
    <source>
        <strain evidence="3 4">FP101781</strain>
    </source>
</reference>
<keyword evidence="2" id="KW-0812">Transmembrane</keyword>
<feature type="region of interest" description="Disordered" evidence="1">
    <location>
        <begin position="1"/>
        <end position="108"/>
    </location>
</feature>
<comment type="caution">
    <text evidence="3">The sequence shown here is derived from an EMBL/GenBank/DDBJ whole genome shotgun (WGS) entry which is preliminary data.</text>
</comment>
<keyword evidence="2" id="KW-0472">Membrane</keyword>
<gene>
    <name evidence="3" type="ORF">FA13DRAFT_1751706</name>
</gene>
<dbReference type="AlphaFoldDB" id="A0A4Y7U0B9"/>
<evidence type="ECO:0000256" key="2">
    <source>
        <dbReference type="SAM" id="Phobius"/>
    </source>
</evidence>
<dbReference type="Proteomes" id="UP000298030">
    <property type="component" value="Unassembled WGS sequence"/>
</dbReference>
<feature type="region of interest" description="Disordered" evidence="1">
    <location>
        <begin position="289"/>
        <end position="317"/>
    </location>
</feature>
<keyword evidence="4" id="KW-1185">Reference proteome</keyword>
<protein>
    <submittedName>
        <fullName evidence="3">Uncharacterized protein</fullName>
    </submittedName>
</protein>
<evidence type="ECO:0000313" key="3">
    <source>
        <dbReference type="EMBL" id="TEB39279.1"/>
    </source>
</evidence>
<feature type="region of interest" description="Disordered" evidence="1">
    <location>
        <begin position="143"/>
        <end position="274"/>
    </location>
</feature>
<dbReference type="EMBL" id="QPFP01000002">
    <property type="protein sequence ID" value="TEB39279.1"/>
    <property type="molecule type" value="Genomic_DNA"/>
</dbReference>
<evidence type="ECO:0000256" key="1">
    <source>
        <dbReference type="SAM" id="MobiDB-lite"/>
    </source>
</evidence>
<sequence>MSYPPHDPPPYRDSLHPSRHASKPSVDTNASGIADSTISFSAFPPPPSSIPTTPITASTPSLSSSSRTAFNSPVRPLVPRKIPTTRGRPLPDPLSATSATSGTTLAAGGSARSFPLGISGVSVDAADDKLLPTSFITSLLQENKEARKAQRRNSTASDALSGISEMTYPPPEDHSRYRAFRAQPSRLGASPAPPSSFSPILEMPHSRASSDSDTLASAQGYSATKSSLKRGPSLVGVAHASYRKIPEHTPQTPQTFPMSVSGHGHERDGSYDEDDDSIMQYKAALEPRIAPLPPSEPMHRRIHSRSHQYNDNPQARQSVHSFKSVAPSFISRISIPNSIRRFIYRRQDPKPLPPVPIIPDIPLAVEAQYRRQDEVAPLPELVNRAGQLQYILEKEQNHHHQESVGSYFSFPKSETTLQSAQTLGTRAESWQPLRRRDVAESTIAGGPLPNNVYLGGSYESHGGQAPKGGRRCVVTRRVWIMVGVAAALVLIVAIVVPVVVTKKRDETPICEPGVTGSLCDLNTSCVCTGTSGTCNGLAQSIIDLVPVLNDKFSTNFTNPDIYTNLWYAQGAPGSKDCTQQALLVDSGKALASQTYPDRTRWTRAALLWNVVRSQDVEAASSMQKFVQKLPWSNLGSDGPMDSDTSTFTSTFAGYTYNFAKQTISQPLTSFVNQGQPLSAQVARVGQKAQGALDHIYTYALASSTQREVALKNYWTTTLAQRAEDLTTFKGVFSRSPILLPFNGSSTTIRSLYNSSSLLFPPPLACYPGFSPELLSLVQTFETTVFNLDNPAAASSFDAACFPDRPIYGILDLLRLRLPYLEDRPWLPRQAAVLKVDALPRAVVYVNEMLSTTFPGSTPRVKFTQSDLDPRNYGTLNLPSHVILQYLSSMPVETAKTLAQFVVNAVGKPAVPPELSSPLLKTLSSIPPLEVAIFGNIGPTDVSGTVTSFMTASGRFFFGTDAGSALRNWTITTAGGSVAWAENSSSPRIVRDNSLADTTFDQAWRAVAARLDDNSIGLSNLTVSFEQTQKFSSS</sequence>
<dbReference type="STRING" id="71717.A0A4Y7U0B9"/>
<feature type="compositionally biased region" description="Polar residues" evidence="1">
    <location>
        <begin position="307"/>
        <end position="317"/>
    </location>
</feature>
<proteinExistence type="predicted"/>
<feature type="compositionally biased region" description="Polar residues" evidence="1">
    <location>
        <begin position="249"/>
        <end position="258"/>
    </location>
</feature>
<name>A0A4Y7U0B9_COPMI</name>
<evidence type="ECO:0000313" key="4">
    <source>
        <dbReference type="Proteomes" id="UP000298030"/>
    </source>
</evidence>
<feature type="compositionally biased region" description="Low complexity" evidence="1">
    <location>
        <begin position="94"/>
        <end position="108"/>
    </location>
</feature>
<keyword evidence="2" id="KW-1133">Transmembrane helix</keyword>
<dbReference type="OrthoDB" id="5595612at2759"/>
<feature type="compositionally biased region" description="Polar residues" evidence="1">
    <location>
        <begin position="211"/>
        <end position="226"/>
    </location>
</feature>
<organism evidence="3 4">
    <name type="scientific">Coprinellus micaceus</name>
    <name type="common">Glistening ink-cap mushroom</name>
    <name type="synonym">Coprinus micaceus</name>
    <dbReference type="NCBI Taxonomy" id="71717"/>
    <lineage>
        <taxon>Eukaryota</taxon>
        <taxon>Fungi</taxon>
        <taxon>Dikarya</taxon>
        <taxon>Basidiomycota</taxon>
        <taxon>Agaricomycotina</taxon>
        <taxon>Agaricomycetes</taxon>
        <taxon>Agaricomycetidae</taxon>
        <taxon>Agaricales</taxon>
        <taxon>Agaricineae</taxon>
        <taxon>Psathyrellaceae</taxon>
        <taxon>Coprinellus</taxon>
    </lineage>
</organism>